<feature type="region of interest" description="Disordered" evidence="1">
    <location>
        <begin position="1"/>
        <end position="46"/>
    </location>
</feature>
<sequence>MSLTSEGMKANNIRTRRIPMGSKRSKVGGGATGGRTSGRSSRAAARQAIARKNSGLKWVEGKVLLFVPLNSTFLLLCLPVPSNHYSYLLLFNRFHSNIKSFFQFHQIHITNPSEKRAKTAT</sequence>
<name>A0A835S547_VANPL</name>
<dbReference type="AlphaFoldDB" id="A0A835S547"/>
<reference evidence="2 3" key="1">
    <citation type="journal article" date="2020" name="Nat. Food">
        <title>A phased Vanilla planifolia genome enables genetic improvement of flavour and production.</title>
        <authorList>
            <person name="Hasing T."/>
            <person name="Tang H."/>
            <person name="Brym M."/>
            <person name="Khazi F."/>
            <person name="Huang T."/>
            <person name="Chambers A.H."/>
        </authorList>
    </citation>
    <scope>NUCLEOTIDE SEQUENCE [LARGE SCALE GENOMIC DNA]</scope>
    <source>
        <tissue evidence="2">Leaf</tissue>
    </source>
</reference>
<proteinExistence type="predicted"/>
<evidence type="ECO:0000313" key="3">
    <source>
        <dbReference type="Proteomes" id="UP000639772"/>
    </source>
</evidence>
<dbReference type="Proteomes" id="UP000639772">
    <property type="component" value="Chromosome 1"/>
</dbReference>
<comment type="caution">
    <text evidence="2">The sequence shown here is derived from an EMBL/GenBank/DDBJ whole genome shotgun (WGS) entry which is preliminary data.</text>
</comment>
<feature type="compositionally biased region" description="Gly residues" evidence="1">
    <location>
        <begin position="27"/>
        <end position="36"/>
    </location>
</feature>
<evidence type="ECO:0000256" key="1">
    <source>
        <dbReference type="SAM" id="MobiDB-lite"/>
    </source>
</evidence>
<gene>
    <name evidence="2" type="ORF">HPP92_001746</name>
</gene>
<dbReference type="EMBL" id="JADCNM010000001">
    <property type="protein sequence ID" value="KAG0501674.1"/>
    <property type="molecule type" value="Genomic_DNA"/>
</dbReference>
<protein>
    <submittedName>
        <fullName evidence="2">Uncharacterized protein</fullName>
    </submittedName>
</protein>
<organism evidence="2 3">
    <name type="scientific">Vanilla planifolia</name>
    <name type="common">Vanilla</name>
    <dbReference type="NCBI Taxonomy" id="51239"/>
    <lineage>
        <taxon>Eukaryota</taxon>
        <taxon>Viridiplantae</taxon>
        <taxon>Streptophyta</taxon>
        <taxon>Embryophyta</taxon>
        <taxon>Tracheophyta</taxon>
        <taxon>Spermatophyta</taxon>
        <taxon>Magnoliopsida</taxon>
        <taxon>Liliopsida</taxon>
        <taxon>Asparagales</taxon>
        <taxon>Orchidaceae</taxon>
        <taxon>Vanilloideae</taxon>
        <taxon>Vanilleae</taxon>
        <taxon>Vanilla</taxon>
    </lineage>
</organism>
<accession>A0A835S547</accession>
<evidence type="ECO:0000313" key="2">
    <source>
        <dbReference type="EMBL" id="KAG0501674.1"/>
    </source>
</evidence>
<feature type="compositionally biased region" description="Low complexity" evidence="1">
    <location>
        <begin position="37"/>
        <end position="46"/>
    </location>
</feature>